<dbReference type="Proteomes" id="UP000785679">
    <property type="component" value="Unassembled WGS sequence"/>
</dbReference>
<dbReference type="AlphaFoldDB" id="A0A8J8N990"/>
<sequence length="87" mass="10469">MKLYWQLLAIKKQYRLSQQLRKYQPKNQQCYVSFQFLKHILVVLTILALSYCQKSSLCSSSTPRRLFYQCSQLQSRSLRVYTQKLNL</sequence>
<comment type="caution">
    <text evidence="1">The sequence shown here is derived from an EMBL/GenBank/DDBJ whole genome shotgun (WGS) entry which is preliminary data.</text>
</comment>
<accession>A0A8J8N990</accession>
<dbReference type="EMBL" id="RRYP01039957">
    <property type="protein sequence ID" value="TNV67657.1"/>
    <property type="molecule type" value="Genomic_DNA"/>
</dbReference>
<reference evidence="1" key="1">
    <citation type="submission" date="2019-06" db="EMBL/GenBank/DDBJ databases">
        <authorList>
            <person name="Zheng W."/>
        </authorList>
    </citation>
    <scope>NUCLEOTIDE SEQUENCE</scope>
    <source>
        <strain evidence="1">QDHG01</strain>
    </source>
</reference>
<organism evidence="1 2">
    <name type="scientific">Halteria grandinella</name>
    <dbReference type="NCBI Taxonomy" id="5974"/>
    <lineage>
        <taxon>Eukaryota</taxon>
        <taxon>Sar</taxon>
        <taxon>Alveolata</taxon>
        <taxon>Ciliophora</taxon>
        <taxon>Intramacronucleata</taxon>
        <taxon>Spirotrichea</taxon>
        <taxon>Stichotrichia</taxon>
        <taxon>Sporadotrichida</taxon>
        <taxon>Halteriidae</taxon>
        <taxon>Halteria</taxon>
    </lineage>
</organism>
<proteinExistence type="predicted"/>
<protein>
    <submittedName>
        <fullName evidence="1">Uncharacterized protein</fullName>
    </submittedName>
</protein>
<evidence type="ECO:0000313" key="2">
    <source>
        <dbReference type="Proteomes" id="UP000785679"/>
    </source>
</evidence>
<gene>
    <name evidence="1" type="ORF">FGO68_gene17470</name>
</gene>
<name>A0A8J8N990_HALGN</name>
<keyword evidence="2" id="KW-1185">Reference proteome</keyword>
<evidence type="ECO:0000313" key="1">
    <source>
        <dbReference type="EMBL" id="TNV67657.1"/>
    </source>
</evidence>